<name>A0A2T7ULS2_9RHOB</name>
<dbReference type="AlphaFoldDB" id="A0A2T7ULS2"/>
<protein>
    <submittedName>
        <fullName evidence="2">Uncharacterized protein</fullName>
    </submittedName>
</protein>
<feature type="transmembrane region" description="Helical" evidence="1">
    <location>
        <begin position="50"/>
        <end position="70"/>
    </location>
</feature>
<gene>
    <name evidence="2" type="ORF">DDE23_20445</name>
</gene>
<dbReference type="EMBL" id="QDDR01000013">
    <property type="protein sequence ID" value="PVE45635.1"/>
    <property type="molecule type" value="Genomic_DNA"/>
</dbReference>
<reference evidence="2 3" key="1">
    <citation type="journal article" date="2011" name="Syst. Appl. Microbiol.">
        <title>Defluviimonas denitrificans gen. nov., sp. nov., and Pararhodobacter aggregans gen. nov., sp. nov., non-phototrophic Rhodobacteraceae from the biofilter of a marine aquaculture.</title>
        <authorList>
            <person name="Foesel B.U."/>
            <person name="Drake H.L."/>
            <person name="Schramm A."/>
        </authorList>
    </citation>
    <scope>NUCLEOTIDE SEQUENCE [LARGE SCALE GENOMIC DNA]</scope>
    <source>
        <strain evidence="2 3">D1-19</strain>
    </source>
</reference>
<evidence type="ECO:0000256" key="1">
    <source>
        <dbReference type="SAM" id="Phobius"/>
    </source>
</evidence>
<keyword evidence="1" id="KW-0472">Membrane</keyword>
<accession>A0A2T7ULS2</accession>
<evidence type="ECO:0000313" key="3">
    <source>
        <dbReference type="Proteomes" id="UP000244810"/>
    </source>
</evidence>
<proteinExistence type="predicted"/>
<evidence type="ECO:0000313" key="2">
    <source>
        <dbReference type="EMBL" id="PVE45635.1"/>
    </source>
</evidence>
<organism evidence="2 3">
    <name type="scientific">Pararhodobacter aggregans</name>
    <dbReference type="NCBI Taxonomy" id="404875"/>
    <lineage>
        <taxon>Bacteria</taxon>
        <taxon>Pseudomonadati</taxon>
        <taxon>Pseudomonadota</taxon>
        <taxon>Alphaproteobacteria</taxon>
        <taxon>Rhodobacterales</taxon>
        <taxon>Paracoccaceae</taxon>
        <taxon>Pararhodobacter</taxon>
    </lineage>
</organism>
<dbReference type="OrthoDB" id="982926at2"/>
<dbReference type="Proteomes" id="UP000244810">
    <property type="component" value="Unassembled WGS sequence"/>
</dbReference>
<keyword evidence="1" id="KW-0812">Transmembrane</keyword>
<sequence>MSEVPVKHPAVPVIVAALWIMTSEFIRNEFLFKAYWQRHYEGMGLAFPDAALNGAAWGLWSLCLAALLWLLLRRFSLIEGVGVAWFAGFVMMWVVTGNLGVLPFALLLYAVPLSLLEVLVAALILHYWPRERRV</sequence>
<comment type="caution">
    <text evidence="2">The sequence shown here is derived from an EMBL/GenBank/DDBJ whole genome shotgun (WGS) entry which is preliminary data.</text>
</comment>
<keyword evidence="1" id="KW-1133">Transmembrane helix</keyword>
<keyword evidence="3" id="KW-1185">Reference proteome</keyword>
<feature type="transmembrane region" description="Helical" evidence="1">
    <location>
        <begin position="77"/>
        <end position="95"/>
    </location>
</feature>
<feature type="transmembrane region" description="Helical" evidence="1">
    <location>
        <begin position="101"/>
        <end position="128"/>
    </location>
</feature>